<sequence length="76" mass="8835">MGSHLSHPVLLHRYKLAPPQYDHPAKEVLLHRYKLAPPQYDHPAKDESFSQIEVVLYLSTAVCDVRSVMWADRRLL</sequence>
<dbReference type="AlphaFoldDB" id="A0A059ATE7"/>
<reference evidence="1" key="1">
    <citation type="submission" date="2013-07" db="EMBL/GenBank/DDBJ databases">
        <title>The genome of Eucalyptus grandis.</title>
        <authorList>
            <person name="Schmutz J."/>
            <person name="Hayes R."/>
            <person name="Myburg A."/>
            <person name="Tuskan G."/>
            <person name="Grattapaglia D."/>
            <person name="Rokhsar D.S."/>
        </authorList>
    </citation>
    <scope>NUCLEOTIDE SEQUENCE</scope>
    <source>
        <tissue evidence="1">Leaf extractions</tissue>
    </source>
</reference>
<name>A0A059ATE7_EUCGR</name>
<protein>
    <submittedName>
        <fullName evidence="1">Uncharacterized protein</fullName>
    </submittedName>
</protein>
<proteinExistence type="predicted"/>
<dbReference type="InParanoid" id="A0A059ATE7"/>
<organism evidence="1">
    <name type="scientific">Eucalyptus grandis</name>
    <name type="common">Flooded gum</name>
    <dbReference type="NCBI Taxonomy" id="71139"/>
    <lineage>
        <taxon>Eukaryota</taxon>
        <taxon>Viridiplantae</taxon>
        <taxon>Streptophyta</taxon>
        <taxon>Embryophyta</taxon>
        <taxon>Tracheophyta</taxon>
        <taxon>Spermatophyta</taxon>
        <taxon>Magnoliopsida</taxon>
        <taxon>eudicotyledons</taxon>
        <taxon>Gunneridae</taxon>
        <taxon>Pentapetalae</taxon>
        <taxon>rosids</taxon>
        <taxon>malvids</taxon>
        <taxon>Myrtales</taxon>
        <taxon>Myrtaceae</taxon>
        <taxon>Myrtoideae</taxon>
        <taxon>Eucalypteae</taxon>
        <taxon>Eucalyptus</taxon>
    </lineage>
</organism>
<dbReference type="EMBL" id="KK198760">
    <property type="protein sequence ID" value="KCW57242.1"/>
    <property type="molecule type" value="Genomic_DNA"/>
</dbReference>
<dbReference type="Gramene" id="KCW57242">
    <property type="protein sequence ID" value="KCW57242"/>
    <property type="gene ID" value="EUGRSUZ_H00048"/>
</dbReference>
<evidence type="ECO:0000313" key="1">
    <source>
        <dbReference type="EMBL" id="KCW57242.1"/>
    </source>
</evidence>
<accession>A0A059ATE7</accession>
<gene>
    <name evidence="1" type="ORF">EUGRSUZ_H00048</name>
</gene>